<evidence type="ECO:0000256" key="6">
    <source>
        <dbReference type="ARBA" id="ARBA00023026"/>
    </source>
</evidence>
<dbReference type="InterPro" id="IPR003995">
    <property type="entry name" value="RTX_toxin_determinant-A"/>
</dbReference>
<feature type="region of interest" description="Disordered" evidence="8">
    <location>
        <begin position="1807"/>
        <end position="1898"/>
    </location>
</feature>
<protein>
    <submittedName>
        <fullName evidence="9">Type I secretion target repeat protein</fullName>
    </submittedName>
</protein>
<feature type="region of interest" description="Disordered" evidence="8">
    <location>
        <begin position="1929"/>
        <end position="1968"/>
    </location>
</feature>
<dbReference type="EMBL" id="CP000031">
    <property type="protein sequence ID" value="AAV96895.1"/>
    <property type="molecule type" value="Genomic_DNA"/>
</dbReference>
<dbReference type="InterPro" id="IPR018511">
    <property type="entry name" value="Hemolysin-typ_Ca-bd_CS"/>
</dbReference>
<dbReference type="Pfam" id="PF00353">
    <property type="entry name" value="HemolysinCabind"/>
    <property type="match status" value="26"/>
</dbReference>
<dbReference type="PROSITE" id="PS00330">
    <property type="entry name" value="HEMOLYSIN_CALCIUM"/>
    <property type="match status" value="14"/>
</dbReference>
<dbReference type="InterPro" id="IPR001343">
    <property type="entry name" value="Hemolysn_Ca-bd"/>
</dbReference>
<proteinExistence type="predicted"/>
<feature type="region of interest" description="Disordered" evidence="8">
    <location>
        <begin position="397"/>
        <end position="431"/>
    </location>
</feature>
<keyword evidence="5" id="KW-0677">Repeat</keyword>
<evidence type="ECO:0000256" key="3">
    <source>
        <dbReference type="ARBA" id="ARBA00022525"/>
    </source>
</evidence>
<dbReference type="STRING" id="246200.SPO3673"/>
<reference evidence="9 10" key="1">
    <citation type="journal article" date="2004" name="Nature">
        <title>Genome sequence of Silicibacter pomeroyi reveals adaptations to the marine environment.</title>
        <authorList>
            <person name="Moran M.A."/>
            <person name="Buchan A."/>
            <person name="Gonzalez J.M."/>
            <person name="Heidelberg J.F."/>
            <person name="Whitman W.B."/>
            <person name="Kiene R.P."/>
            <person name="Henriksen J.R."/>
            <person name="King G.M."/>
            <person name="Belas R."/>
            <person name="Fuqua C."/>
            <person name="Brinkac L."/>
            <person name="Lewis M."/>
            <person name="Johri S."/>
            <person name="Weaver B."/>
            <person name="Pai G."/>
            <person name="Eisen J.A."/>
            <person name="Rahe E."/>
            <person name="Sheldon W.M."/>
            <person name="Ye W."/>
            <person name="Miller T.R."/>
            <person name="Carlton J."/>
            <person name="Rasko D.A."/>
            <person name="Paulsen I.T."/>
            <person name="Ren Q."/>
            <person name="Daugherty S.C."/>
            <person name="Deboy R.T."/>
            <person name="Dodson R.J."/>
            <person name="Durkin A.S."/>
            <person name="Madupu R."/>
            <person name="Nelson W.C."/>
            <person name="Sullivan S.A."/>
            <person name="Rosovitz M.J."/>
            <person name="Haft D.H."/>
            <person name="Selengut J."/>
            <person name="Ward N."/>
        </authorList>
    </citation>
    <scope>NUCLEOTIDE SEQUENCE [LARGE SCALE GENOMIC DNA]</scope>
    <source>
        <strain evidence="10">ATCC 700808 / DSM 15171 / DSS-3</strain>
    </source>
</reference>
<dbReference type="KEGG" id="sil:SPO3673"/>
<keyword evidence="10" id="KW-1185">Reference proteome</keyword>
<dbReference type="eggNOG" id="COG2931">
    <property type="taxonomic scope" value="Bacteria"/>
</dbReference>
<dbReference type="GO" id="GO:0016020">
    <property type="term" value="C:membrane"/>
    <property type="evidence" value="ECO:0007669"/>
    <property type="project" value="UniProtKB-SubCell"/>
</dbReference>
<evidence type="ECO:0000313" key="10">
    <source>
        <dbReference type="Proteomes" id="UP000001023"/>
    </source>
</evidence>
<evidence type="ECO:0000256" key="7">
    <source>
        <dbReference type="ARBA" id="ARBA00023136"/>
    </source>
</evidence>
<dbReference type="HOGENOM" id="CLU_231612_0_0_5"/>
<dbReference type="SUPFAM" id="SSF51294">
    <property type="entry name" value="Hedgehog/intein (Hint) domain"/>
    <property type="match status" value="1"/>
</dbReference>
<evidence type="ECO:0000256" key="4">
    <source>
        <dbReference type="ARBA" id="ARBA00022656"/>
    </source>
</evidence>
<accession>Q5LM90</accession>
<dbReference type="PRINTS" id="PR00313">
    <property type="entry name" value="CABNDNGRPT"/>
</dbReference>
<feature type="region of interest" description="Disordered" evidence="8">
    <location>
        <begin position="1689"/>
        <end position="1721"/>
    </location>
</feature>
<dbReference type="PANTHER" id="PTHR38340">
    <property type="entry name" value="S-LAYER PROTEIN"/>
    <property type="match status" value="1"/>
</dbReference>
<dbReference type="PaxDb" id="246200-SPO3673"/>
<dbReference type="GO" id="GO:0005576">
    <property type="term" value="C:extracellular region"/>
    <property type="evidence" value="ECO:0007669"/>
    <property type="project" value="UniProtKB-SubCell"/>
</dbReference>
<comment type="subcellular location">
    <subcellularLocation>
        <location evidence="1">Membrane</location>
    </subcellularLocation>
    <subcellularLocation>
        <location evidence="2">Secreted</location>
    </subcellularLocation>
</comment>
<dbReference type="SUPFAM" id="SSF51120">
    <property type="entry name" value="beta-Roll"/>
    <property type="match status" value="12"/>
</dbReference>
<feature type="compositionally biased region" description="Low complexity" evidence="8">
    <location>
        <begin position="1692"/>
        <end position="1701"/>
    </location>
</feature>
<dbReference type="Gene3D" id="2.150.10.10">
    <property type="entry name" value="Serralysin-like metalloprotease, C-terminal"/>
    <property type="match status" value="15"/>
</dbReference>
<evidence type="ECO:0000256" key="5">
    <source>
        <dbReference type="ARBA" id="ARBA00022737"/>
    </source>
</evidence>
<dbReference type="PANTHER" id="PTHR38340:SF1">
    <property type="entry name" value="S-LAYER PROTEIN"/>
    <property type="match status" value="1"/>
</dbReference>
<keyword evidence="7" id="KW-0472">Membrane</keyword>
<dbReference type="PRINTS" id="PR01488">
    <property type="entry name" value="RTXTOXINA"/>
</dbReference>
<gene>
    <name evidence="9" type="ordered locus">SPO3673</name>
</gene>
<dbReference type="InterPro" id="IPR050557">
    <property type="entry name" value="RTX_toxin/Mannuronan_C5-epim"/>
</dbReference>
<dbReference type="GO" id="GO:0005509">
    <property type="term" value="F:calcium ion binding"/>
    <property type="evidence" value="ECO:0007669"/>
    <property type="project" value="InterPro"/>
</dbReference>
<evidence type="ECO:0000256" key="8">
    <source>
        <dbReference type="SAM" id="MobiDB-lite"/>
    </source>
</evidence>
<feature type="region of interest" description="Disordered" evidence="8">
    <location>
        <begin position="1637"/>
        <end position="1658"/>
    </location>
</feature>
<sequence>MANEFNLTKYRDIDNFDDLVEYHRGLRASNDYLNSNSFADITIDLAINIGRILTGREPLLDPTPPHHSQSIEFAQGVSNTAIAAGIATLGAKAGAFGTISWGAEAVVAAINSGAGDHATAYANSLDVLDAAQKGHVSLDQEAYDFLAKELAKATFPDKVSIVEDKLEIAAEKLGLNSTTLSDAINNCFVAGTNIYMWPSDPSLQPNEYGAYDTETVHKKVWKKRIENISSGDIVVSYDTEGNLKPGKVKQTFQNHTTDLIRLRRGDEYDDLFTTPGHLFLGESGNFFRIGDQLQFVGEEVSLVDFHGNIVTAKRSKVHPGEIENSPPKDDSITQVGWRTYNFEVEDFHTYIADGNRVHNDSFYSVKDVPANRTVSEVIGTLGKVIGYRDVLDGNNNPVNAGSVDEEGNTVSSPGAGGHVGHDGSPSAWGGGEQPVILDLNNDGVEISFDQKISFDWDQDGYRERTSWVSADDGFLVIDLNADGSRGSGDGQIDQARELAFTLWGNEDDTDLQGLRRAFDDNNDGVLNTSDSVWNELRIWQDLDQDGETDNGELRSLADWGITQINLGYDDGSDYDHTDDDITVYGNTLHGLASYTRNGEAIEGGVGDVSLAASEQGWRRVETSSGFTVELENGETYQYQKLDETGPDDIDLVSAWLDGAEGNDNANLLDASGHTRSVSVNGGAGADTVLGGQADDILIGGEGSDSLDGGAGNDLVIFDADDVAIRGGDGFDSALYSGTSSITFDLAANGFERASGGDASDTLIAEYTSTSVWLYGRAGQDLLRGGGADDLLSGGEGNDTLYAQVGDDLVIGGIGQDQLHGEDGDDYLLGGDGHDNLDGGNGDDQLFGGDNEDTLWGRDGDDTLYGDAANDVLRGEAGDDVLFGGDHNDRLMGGDGDDFLNGGEGRDTIYGGAGDDVAYGGAEYDLFFDGDGDDVYKGGGGNDIFELQTHSGQNVVQGGLGTDTLRLNGHRDMWQWESVHKTSQVQTGTVEGGPDGGQPIYSTAHQGKGQYIFYSGDAVVHVQDVEQVVFLGNSGKTFWSHKALEDEEAFSLNYVASYDDLIANDEVDNTSSNWTIGRDHWVNYGQAENREVTFNPLQYLAANPSVYQLHGFDLTAATRHYIDTGHDAGLSRGDFDAEQYLKNYSDMRSQFGADLSAATRHYIEHGRAAGRTDDAVSGAMTDAEFAAWLTSLADQDEVIYLVEADAGEDNEATFYFADRDDLEIADPNAVIFGHAIVANNTSAGSGNDTIYADSTSTGHWLYLNQQESTSGSEDTLRGGDGADVIYAGADDDSVFGDSGSDSIAGQDGDDILRGQDGSDSITGGDGQDTLYGHDGADVLVGGLGNDYVRGGNGADRQWGGEGDDSVYGDAGADTLFGENGNDTLKGHDGSDVLLGGEGNDTLDGMNGSDRLYGEAGNDSLVGDLGDDRLEGNVGDDTLSGGSGNDYLDGGEGDDSLSGGNAQDALFGGEGADTLDGGGDNDILYGNDGTDSLDGGSANDALHGGAGADTLNGGDGIDAASYAGSSEAVYVRLDGTNASNFTGDAVGDVFSGIENLFGSEHDDQLYGDASHNVLWGADGNDTLNGLAGNDDLMGGDGADRLIGDSGIDRLSGESGADSLYGGADRDFLFGGADDDHLEGGAGNDSLSGGDGNDSIYVGADDANVSGNDTADGGAGDDLIIGSNGYDHLKGGDGNDTLNGGDDLATAERDTLEGGTGNDSITSGQVVIPDADRQIYGDYMYGGGGDDTITGGKGDDVIYTGGPTDNLVGFDHASGGDGDDLIHGSNGKDLLFGDAGNDTLTGGNDGITADADTLDGGDGNDSLTSGQTLAPEAGREGLGDHLFGQAGDDTLTGGAANDVLKGGSGNDELWGGDGNDSIYSGAAEANQSGNDTADGGAGDDLLVGSNGYDHLKGGDGNDTLNGGDDLATAERDTLEGGAGNDSITSGQVETPDADRQAFGDRMYGGGGDDTITGGKGDDVIYTSGPTENLVGFDHASGGDGDDQIFGSNGKDLLHGDAGNDTLTGGDDGITADADTLYGGDGNDHLTSGQTDAPEAGREALGDHFYGEAGNDTLTGGKANDYLEGGTGADSFVFLSDFGQDTIADFSTSQSGETIDLSGVSQITSFSDLTTNHLTQSGSDALISDGAGNTITLTGINMADLTADDFLF</sequence>
<feature type="region of interest" description="Disordered" evidence="8">
    <location>
        <begin position="1295"/>
        <end position="1328"/>
    </location>
</feature>
<dbReference type="InterPro" id="IPR011049">
    <property type="entry name" value="Serralysin-like_metalloprot_C"/>
</dbReference>
<dbReference type="Proteomes" id="UP000001023">
    <property type="component" value="Chromosome"/>
</dbReference>
<dbReference type="Gene3D" id="2.170.16.10">
    <property type="entry name" value="Hedgehog/Intein (Hint) domain"/>
    <property type="match status" value="1"/>
</dbReference>
<name>Q5LM90_RUEPO</name>
<feature type="compositionally biased region" description="Gly residues" evidence="8">
    <location>
        <begin position="1466"/>
        <end position="1478"/>
    </location>
</feature>
<keyword evidence="6" id="KW-0843">Virulence</keyword>
<dbReference type="RefSeq" id="WP_011049353.1">
    <property type="nucleotide sequence ID" value="NC_003911.12"/>
</dbReference>
<dbReference type="CDD" id="cd00081">
    <property type="entry name" value="Hint"/>
    <property type="match status" value="1"/>
</dbReference>
<feature type="region of interest" description="Disordered" evidence="8">
    <location>
        <begin position="1353"/>
        <end position="1486"/>
    </location>
</feature>
<organism evidence="9 10">
    <name type="scientific">Ruegeria pomeroyi (strain ATCC 700808 / DSM 15171 / DSS-3)</name>
    <name type="common">Silicibacter pomeroyi</name>
    <dbReference type="NCBI Taxonomy" id="246200"/>
    <lineage>
        <taxon>Bacteria</taxon>
        <taxon>Pseudomonadati</taxon>
        <taxon>Pseudomonadota</taxon>
        <taxon>Alphaproteobacteria</taxon>
        <taxon>Rhodobacterales</taxon>
        <taxon>Roseobacteraceae</taxon>
        <taxon>Ruegeria</taxon>
    </lineage>
</organism>
<keyword evidence="3" id="KW-0964">Secreted</keyword>
<dbReference type="OrthoDB" id="419320at2"/>
<evidence type="ECO:0000256" key="2">
    <source>
        <dbReference type="ARBA" id="ARBA00004613"/>
    </source>
</evidence>
<dbReference type="GO" id="GO:0090729">
    <property type="term" value="F:toxin activity"/>
    <property type="evidence" value="ECO:0007669"/>
    <property type="project" value="UniProtKB-KW"/>
</dbReference>
<evidence type="ECO:0000313" key="9">
    <source>
        <dbReference type="EMBL" id="AAV96895.1"/>
    </source>
</evidence>
<evidence type="ECO:0000256" key="1">
    <source>
        <dbReference type="ARBA" id="ARBA00004370"/>
    </source>
</evidence>
<keyword evidence="4" id="KW-0800">Toxin</keyword>
<reference evidence="9 10" key="2">
    <citation type="journal article" date="2014" name="Stand. Genomic Sci.">
        <title>An updated genome annotation for the model marine bacterium Ruegeria pomeroyi DSS-3.</title>
        <authorList>
            <person name="Rivers A.R."/>
            <person name="Smith C.B."/>
            <person name="Moran M.A."/>
        </authorList>
    </citation>
    <scope>GENOME REANNOTATION</scope>
    <source>
        <strain evidence="10">ATCC 700808 / DSM 15171 / DSS-3</strain>
    </source>
</reference>
<dbReference type="InterPro" id="IPR036844">
    <property type="entry name" value="Hint_dom_sf"/>
</dbReference>